<dbReference type="EMBL" id="NUHO01000220">
    <property type="protein sequence ID" value="PGM87987.1"/>
    <property type="molecule type" value="Genomic_DNA"/>
</dbReference>
<sequence>MDTNIADKLCISNEPAMLHGEFGTTWNFGNKVIKGRSGDVLLKLNNCRAVLIPGTGCINNVTISFDVENTGWKPIYEFPLMLQLKTAEDYKLSKFPLWQSDLKIDLKCNLNYPHVFHEEIKVNIYEYAELARFTYPSGITFYPCSK</sequence>
<organism evidence="1 2">
    <name type="scientific">Bacillus cereus</name>
    <dbReference type="NCBI Taxonomy" id="1396"/>
    <lineage>
        <taxon>Bacteria</taxon>
        <taxon>Bacillati</taxon>
        <taxon>Bacillota</taxon>
        <taxon>Bacilli</taxon>
        <taxon>Bacillales</taxon>
        <taxon>Bacillaceae</taxon>
        <taxon>Bacillus</taxon>
        <taxon>Bacillus cereus group</taxon>
    </lineage>
</organism>
<dbReference type="Proteomes" id="UP000222054">
    <property type="component" value="Unassembled WGS sequence"/>
</dbReference>
<evidence type="ECO:0000313" key="1">
    <source>
        <dbReference type="EMBL" id="PGM87987.1"/>
    </source>
</evidence>
<dbReference type="RefSeq" id="WP_098779379.1">
    <property type="nucleotide sequence ID" value="NZ_NUHO01000220.1"/>
</dbReference>
<name>A0A2B9DKC2_BACCE</name>
<accession>A0A2B9DKC2</accession>
<protein>
    <submittedName>
        <fullName evidence="1">Uncharacterized protein</fullName>
    </submittedName>
</protein>
<reference evidence="1 2" key="1">
    <citation type="submission" date="2017-09" db="EMBL/GenBank/DDBJ databases">
        <title>Large-scale bioinformatics analysis of Bacillus genomes uncovers conserved roles of natural products in bacterial physiology.</title>
        <authorList>
            <consortium name="Agbiome Team Llc"/>
            <person name="Bleich R.M."/>
            <person name="Grubbs K.J."/>
            <person name="Santa Maria K.C."/>
            <person name="Allen S.E."/>
            <person name="Farag S."/>
            <person name="Shank E.A."/>
            <person name="Bowers A."/>
        </authorList>
    </citation>
    <scope>NUCLEOTIDE SEQUENCE [LARGE SCALE GENOMIC DNA]</scope>
    <source>
        <strain evidence="1 2">AFS053130</strain>
    </source>
</reference>
<comment type="caution">
    <text evidence="1">The sequence shown here is derived from an EMBL/GenBank/DDBJ whole genome shotgun (WGS) entry which is preliminary data.</text>
</comment>
<gene>
    <name evidence="1" type="ORF">CN958_27785</name>
</gene>
<proteinExistence type="predicted"/>
<dbReference type="AlphaFoldDB" id="A0A2B9DKC2"/>
<evidence type="ECO:0000313" key="2">
    <source>
        <dbReference type="Proteomes" id="UP000222054"/>
    </source>
</evidence>